<comment type="subcellular location">
    <subcellularLocation>
        <location evidence="1 10">Golgi apparatus membrane</location>
        <topology evidence="1 10">Single-pass type II membrane protein</topology>
    </subcellularLocation>
</comment>
<evidence type="ECO:0000256" key="4">
    <source>
        <dbReference type="ARBA" id="ARBA00022679"/>
    </source>
</evidence>
<name>A0AAE1DYK7_9GAST</name>
<keyword evidence="13" id="KW-1185">Reference proteome</keyword>
<evidence type="ECO:0000256" key="7">
    <source>
        <dbReference type="ARBA" id="ARBA00022989"/>
    </source>
</evidence>
<evidence type="ECO:0000313" key="13">
    <source>
        <dbReference type="Proteomes" id="UP001283361"/>
    </source>
</evidence>
<sequence>MCLLRLIHLFVPVTVILLSVATCPPLSDFGCHTPKSVATCPPLSDCDCHTPKSVATCPALSACDCHTPKSVATCPALCACDCHTPLLFVLARPAATIKARSGSSPWSKLSPEQQWAALQHEASTHGDLLYLNMQDSYFNLTLKLISAFQWVREHCTTIKFVLKVDSDTFVNVPLLLDLLMLNEKRLKYSVLGTIYTHDRTVHRSGKWAVNDSQYPPPVYPVYASGCNYALSSAALAQITEIAPYFAGNHVSTFLGADYFVTGILGVPLALEFFDVMDHQVFGQCNKTSWHVCDMVSANRVFGYVGPSRGKATSLAYIWRAFYRFYGH</sequence>
<feature type="chain" id="PRO_5041970078" description="Hexosyltransferase" evidence="11">
    <location>
        <begin position="22"/>
        <end position="327"/>
    </location>
</feature>
<protein>
    <recommendedName>
        <fullName evidence="10">Hexosyltransferase</fullName>
        <ecNumber evidence="10">2.4.1.-</ecNumber>
    </recommendedName>
</protein>
<proteinExistence type="inferred from homology"/>
<evidence type="ECO:0000256" key="3">
    <source>
        <dbReference type="ARBA" id="ARBA00022676"/>
    </source>
</evidence>
<dbReference type="InterPro" id="IPR002659">
    <property type="entry name" value="Glyco_trans_31"/>
</dbReference>
<evidence type="ECO:0000256" key="10">
    <source>
        <dbReference type="RuleBase" id="RU363063"/>
    </source>
</evidence>
<evidence type="ECO:0000256" key="1">
    <source>
        <dbReference type="ARBA" id="ARBA00004323"/>
    </source>
</evidence>
<dbReference type="GO" id="GO:0016758">
    <property type="term" value="F:hexosyltransferase activity"/>
    <property type="evidence" value="ECO:0007669"/>
    <property type="project" value="InterPro"/>
</dbReference>
<gene>
    <name evidence="12" type="ORF">RRG08_013227</name>
</gene>
<dbReference type="Proteomes" id="UP001283361">
    <property type="component" value="Unassembled WGS sequence"/>
</dbReference>
<dbReference type="GO" id="GO:0006493">
    <property type="term" value="P:protein O-linked glycosylation"/>
    <property type="evidence" value="ECO:0007669"/>
    <property type="project" value="TreeGrafter"/>
</dbReference>
<evidence type="ECO:0000256" key="6">
    <source>
        <dbReference type="ARBA" id="ARBA00022968"/>
    </source>
</evidence>
<organism evidence="12 13">
    <name type="scientific">Elysia crispata</name>
    <name type="common">lettuce slug</name>
    <dbReference type="NCBI Taxonomy" id="231223"/>
    <lineage>
        <taxon>Eukaryota</taxon>
        <taxon>Metazoa</taxon>
        <taxon>Spiralia</taxon>
        <taxon>Lophotrochozoa</taxon>
        <taxon>Mollusca</taxon>
        <taxon>Gastropoda</taxon>
        <taxon>Heterobranchia</taxon>
        <taxon>Euthyneura</taxon>
        <taxon>Panpulmonata</taxon>
        <taxon>Sacoglossa</taxon>
        <taxon>Placobranchoidea</taxon>
        <taxon>Plakobranchidae</taxon>
        <taxon>Elysia</taxon>
    </lineage>
</organism>
<dbReference type="EMBL" id="JAWDGP010001842">
    <property type="protein sequence ID" value="KAK3787739.1"/>
    <property type="molecule type" value="Genomic_DNA"/>
</dbReference>
<dbReference type="EC" id="2.4.1.-" evidence="10"/>
<keyword evidence="3 10" id="KW-0328">Glycosyltransferase</keyword>
<keyword evidence="5" id="KW-0812">Transmembrane</keyword>
<keyword evidence="6" id="KW-0735">Signal-anchor</keyword>
<evidence type="ECO:0000256" key="2">
    <source>
        <dbReference type="ARBA" id="ARBA00008661"/>
    </source>
</evidence>
<dbReference type="Gene3D" id="3.90.550.50">
    <property type="match status" value="1"/>
</dbReference>
<comment type="caution">
    <text evidence="12">The sequence shown here is derived from an EMBL/GenBank/DDBJ whole genome shotgun (WGS) entry which is preliminary data.</text>
</comment>
<keyword evidence="11" id="KW-0732">Signal</keyword>
<keyword evidence="8 10" id="KW-0333">Golgi apparatus</keyword>
<keyword evidence="7" id="KW-1133">Transmembrane helix</keyword>
<dbReference type="PANTHER" id="PTHR11214:SF3">
    <property type="entry name" value="BETA-1,3-GALACTOSYLTRANSFERASE 6"/>
    <property type="match status" value="1"/>
</dbReference>
<reference evidence="12" key="1">
    <citation type="journal article" date="2023" name="G3 (Bethesda)">
        <title>A reference genome for the long-term kleptoplast-retaining sea slug Elysia crispata morphotype clarki.</title>
        <authorList>
            <person name="Eastman K.E."/>
            <person name="Pendleton A.L."/>
            <person name="Shaikh M.A."/>
            <person name="Suttiyut T."/>
            <person name="Ogas R."/>
            <person name="Tomko P."/>
            <person name="Gavelis G."/>
            <person name="Widhalm J.R."/>
            <person name="Wisecaver J.H."/>
        </authorList>
    </citation>
    <scope>NUCLEOTIDE SEQUENCE</scope>
    <source>
        <strain evidence="12">ECLA1</strain>
    </source>
</reference>
<evidence type="ECO:0000256" key="8">
    <source>
        <dbReference type="ARBA" id="ARBA00023034"/>
    </source>
</evidence>
<keyword evidence="9" id="KW-0472">Membrane</keyword>
<dbReference type="PANTHER" id="PTHR11214">
    <property type="entry name" value="BETA-1,3-N-ACETYLGLUCOSAMINYLTRANSFERASE"/>
    <property type="match status" value="1"/>
</dbReference>
<evidence type="ECO:0000313" key="12">
    <source>
        <dbReference type="EMBL" id="KAK3787739.1"/>
    </source>
</evidence>
<comment type="similarity">
    <text evidence="2 10">Belongs to the glycosyltransferase 31 family.</text>
</comment>
<evidence type="ECO:0000256" key="5">
    <source>
        <dbReference type="ARBA" id="ARBA00022692"/>
    </source>
</evidence>
<evidence type="ECO:0000256" key="9">
    <source>
        <dbReference type="ARBA" id="ARBA00023136"/>
    </source>
</evidence>
<dbReference type="GO" id="GO:0000139">
    <property type="term" value="C:Golgi membrane"/>
    <property type="evidence" value="ECO:0007669"/>
    <property type="project" value="UniProtKB-SubCell"/>
</dbReference>
<feature type="signal peptide" evidence="11">
    <location>
        <begin position="1"/>
        <end position="21"/>
    </location>
</feature>
<keyword evidence="4" id="KW-0808">Transferase</keyword>
<evidence type="ECO:0000256" key="11">
    <source>
        <dbReference type="SAM" id="SignalP"/>
    </source>
</evidence>
<accession>A0AAE1DYK7</accession>
<dbReference type="AlphaFoldDB" id="A0AAE1DYK7"/>
<dbReference type="Pfam" id="PF01762">
    <property type="entry name" value="Galactosyl_T"/>
    <property type="match status" value="1"/>
</dbReference>